<accession>A0A976N1D1</accession>
<dbReference type="EMBL" id="OM869540">
    <property type="protein sequence ID" value="UPW41079.1"/>
    <property type="molecule type" value="Genomic_DNA"/>
</dbReference>
<feature type="domain" description="Replication-associated protein ORF2/G2P" evidence="1">
    <location>
        <begin position="54"/>
        <end position="188"/>
    </location>
</feature>
<sequence>MCLFPLPNENVNSVSYQKGIRFFDCGACPECLNKRSNIWALRSVYESKMHLNSCMITLTYDSFLYPDKRYNLEKPVNPDIVVDKTHIQKFIKRLRKWISSSNPVGCSERIKYLCCAEYGTRTHRAHYHLLLFGVNFPDKYFYKKSKRKNLIYMSSTLNKLWGYGICTIDCTNIGPAVARYCTKYCAKSRSSDTFMLFSQSIGFDGLMRNFNGFSYFIDGREYPVPRMVWEAYIMRKYSRYRSIVDYKYVNRRKDLYEFASDDLAYCKSCANRKRYRYLRDRDFVYVRYLEYWKRKGSQFEQNRLSPIARIYLLNDGKFHNYKIAALETKRIHYRFCDPASAVAPGSNCTTAYHRYRDKLFSGVCPRFTCPLPPRPNRASDTAQVYFDPFDGSAYRNFDKFDFINSFISKKLLTRGLQLSII</sequence>
<evidence type="ECO:0000259" key="1">
    <source>
        <dbReference type="Pfam" id="PF23343"/>
    </source>
</evidence>
<proteinExistence type="predicted"/>
<dbReference type="InterPro" id="IPR056906">
    <property type="entry name" value="ORF2/G2P_dom"/>
</dbReference>
<protein>
    <submittedName>
        <fullName evidence="2">Replication initiator protein</fullName>
    </submittedName>
</protein>
<evidence type="ECO:0000313" key="2">
    <source>
        <dbReference type="EMBL" id="UPW41079.1"/>
    </source>
</evidence>
<name>A0A976N1D1_9VIRU</name>
<dbReference type="Pfam" id="PF23343">
    <property type="entry name" value="REP_ORF2-G2P"/>
    <property type="match status" value="1"/>
</dbReference>
<reference evidence="2" key="1">
    <citation type="submission" date="2022-02" db="EMBL/GenBank/DDBJ databases">
        <title>Towards deciphering the DNA virus diversity associated with rodent species in the families Cricetidae and Heteromyidae.</title>
        <authorList>
            <person name="Lund M."/>
            <person name="Larsen B.B."/>
            <person name="Gryseels S."/>
            <person name="Kraberger S."/>
            <person name="Rowsey D.M."/>
            <person name="Steger L."/>
            <person name="Yule K.M."/>
            <person name="Upham N.S."/>
            <person name="Worobey M."/>
            <person name="Van Doorslaer K."/>
            <person name="Varsani A."/>
        </authorList>
    </citation>
    <scope>NUCLEOTIDE SEQUENCE</scope>
    <source>
        <strain evidence="2">UA08Rod_5614</strain>
    </source>
</reference>
<organism evidence="2">
    <name type="scientific">Sigmofec virus UA08Rod_5614</name>
    <dbReference type="NCBI Taxonomy" id="2929431"/>
    <lineage>
        <taxon>Viruses</taxon>
        <taxon>Monodnaviria</taxon>
        <taxon>Sangervirae</taxon>
        <taxon>Phixviricota</taxon>
        <taxon>Malgrandaviricetes</taxon>
        <taxon>Petitvirales</taxon>
        <taxon>Microviridae</taxon>
    </lineage>
</organism>